<evidence type="ECO:0000313" key="1">
    <source>
        <dbReference type="EMBL" id="OXA82102.1"/>
    </source>
</evidence>
<name>A0ABX4BVL1_FLAFR</name>
<proteinExistence type="predicted"/>
<accession>A0ABX4BVL1</accession>
<organism evidence="1 2">
    <name type="scientific">Flavobacterium frigidimaris</name>
    <dbReference type="NCBI Taxonomy" id="262320"/>
    <lineage>
        <taxon>Bacteria</taxon>
        <taxon>Pseudomonadati</taxon>
        <taxon>Bacteroidota</taxon>
        <taxon>Flavobacteriia</taxon>
        <taxon>Flavobacteriales</taxon>
        <taxon>Flavobacteriaceae</taxon>
        <taxon>Flavobacterium</taxon>
    </lineage>
</organism>
<comment type="caution">
    <text evidence="1">The sequence shown here is derived from an EMBL/GenBank/DDBJ whole genome shotgun (WGS) entry which is preliminary data.</text>
</comment>
<evidence type="ECO:0008006" key="3">
    <source>
        <dbReference type="Google" id="ProtNLM"/>
    </source>
</evidence>
<protein>
    <recommendedName>
        <fullName evidence="3">Transmembrane protein</fullName>
    </recommendedName>
</protein>
<gene>
    <name evidence="1" type="ORF">B0A65_01720</name>
</gene>
<dbReference type="EMBL" id="MUGV01000004">
    <property type="protein sequence ID" value="OXA82102.1"/>
    <property type="molecule type" value="Genomic_DNA"/>
</dbReference>
<evidence type="ECO:0000313" key="2">
    <source>
        <dbReference type="Proteomes" id="UP000198382"/>
    </source>
</evidence>
<reference evidence="1 2" key="1">
    <citation type="submission" date="2016-11" db="EMBL/GenBank/DDBJ databases">
        <title>Whole genomes of Flavobacteriaceae.</title>
        <authorList>
            <person name="Stine C."/>
            <person name="Li C."/>
            <person name="Tadesse D."/>
        </authorList>
    </citation>
    <scope>NUCLEOTIDE SEQUENCE [LARGE SCALE GENOMIC DNA]</scope>
    <source>
        <strain evidence="1 2">DSM 15937</strain>
    </source>
</reference>
<sequence>MKMKLRIFSLFLPLVVVFAILFPAIHSYEHIQSHNTSHKSVKLQLQSNKADLKVHDHSNEECTICHFKFSPVATFSFSCFQFYKNSPLIHTVHFYFSSFSEFFKGSLFSLRAPPLF</sequence>
<dbReference type="Proteomes" id="UP000198382">
    <property type="component" value="Unassembled WGS sequence"/>
</dbReference>
<keyword evidence="2" id="KW-1185">Reference proteome</keyword>